<evidence type="ECO:0000256" key="4">
    <source>
        <dbReference type="ARBA" id="ARBA00022605"/>
    </source>
</evidence>
<dbReference type="AlphaFoldDB" id="A0A135L4R7"/>
<evidence type="ECO:0000313" key="11">
    <source>
        <dbReference type="EMBL" id="KXG43998.1"/>
    </source>
</evidence>
<dbReference type="OrthoDB" id="9804217at2"/>
<gene>
    <name evidence="9" type="primary">trpC</name>
    <name evidence="11" type="ORF">U473_08235</name>
</gene>
<organism evidence="11 12">
    <name type="scientific">Tepidibacillus decaturensis</name>
    <dbReference type="NCBI Taxonomy" id="1413211"/>
    <lineage>
        <taxon>Bacteria</taxon>
        <taxon>Bacillati</taxon>
        <taxon>Bacillota</taxon>
        <taxon>Bacilli</taxon>
        <taxon>Bacillales</taxon>
        <taxon>Bacillaceae</taxon>
        <taxon>Tepidibacillus</taxon>
    </lineage>
</organism>
<evidence type="ECO:0000256" key="3">
    <source>
        <dbReference type="ARBA" id="ARBA00008737"/>
    </source>
</evidence>
<dbReference type="InterPro" id="IPR013798">
    <property type="entry name" value="Indole-3-glycerol_P_synth_dom"/>
</dbReference>
<dbReference type="GO" id="GO:0004640">
    <property type="term" value="F:phosphoribosylanthranilate isomerase activity"/>
    <property type="evidence" value="ECO:0007669"/>
    <property type="project" value="TreeGrafter"/>
</dbReference>
<dbReference type="UniPathway" id="UPA00035">
    <property type="reaction ID" value="UER00043"/>
</dbReference>
<dbReference type="NCBIfam" id="NF001377">
    <property type="entry name" value="PRK00278.2-4"/>
    <property type="match status" value="1"/>
</dbReference>
<evidence type="ECO:0000256" key="6">
    <source>
        <dbReference type="ARBA" id="ARBA00022822"/>
    </source>
</evidence>
<dbReference type="SUPFAM" id="SSF51366">
    <property type="entry name" value="Ribulose-phoshate binding barrel"/>
    <property type="match status" value="1"/>
</dbReference>
<feature type="domain" description="Indole-3-glycerol phosphate synthase" evidence="10">
    <location>
        <begin position="4"/>
        <end position="259"/>
    </location>
</feature>
<comment type="caution">
    <text evidence="11">The sequence shown here is derived from an EMBL/GenBank/DDBJ whole genome shotgun (WGS) entry which is preliminary data.</text>
</comment>
<reference evidence="11 12" key="1">
    <citation type="submission" date="2016-02" db="EMBL/GenBank/DDBJ databases">
        <title>Draft Genome for Tepidibacillus decaturensis nov. sp. Strain Z9, an Anaerobic, Moderately Thermophilic and Heterotrophic Bacterium from Deep Subsurface of the Illinois Basin, USA.</title>
        <authorList>
            <person name="Dong Y."/>
            <person name="Chang J.Y."/>
            <person name="Sanford R."/>
            <person name="Fouke B.W."/>
        </authorList>
    </citation>
    <scope>NUCLEOTIDE SEQUENCE [LARGE SCALE GENOMIC DNA]</scope>
    <source>
        <strain evidence="11 12">Z9</strain>
    </source>
</reference>
<dbReference type="FunFam" id="3.20.20.70:FF:000024">
    <property type="entry name" value="Indole-3-glycerol phosphate synthase"/>
    <property type="match status" value="1"/>
</dbReference>
<keyword evidence="6 9" id="KW-0822">Tryptophan biosynthesis</keyword>
<dbReference type="RefSeq" id="WP_068725184.1">
    <property type="nucleotide sequence ID" value="NZ_LSKU01000001.1"/>
</dbReference>
<dbReference type="GO" id="GO:0004425">
    <property type="term" value="F:indole-3-glycerol-phosphate synthase activity"/>
    <property type="evidence" value="ECO:0007669"/>
    <property type="project" value="UniProtKB-UniRule"/>
</dbReference>
<dbReference type="HAMAP" id="MF_00134_B">
    <property type="entry name" value="IGPS_B"/>
    <property type="match status" value="1"/>
</dbReference>
<dbReference type="STRING" id="1413211.U473_08235"/>
<evidence type="ECO:0000256" key="1">
    <source>
        <dbReference type="ARBA" id="ARBA00001633"/>
    </source>
</evidence>
<dbReference type="InterPro" id="IPR013785">
    <property type="entry name" value="Aldolase_TIM"/>
</dbReference>
<protein>
    <recommendedName>
        <fullName evidence="9">Indole-3-glycerol phosphate synthase</fullName>
        <shortName evidence="9">IGPS</shortName>
        <ecNumber evidence="9">4.1.1.48</ecNumber>
    </recommendedName>
</protein>
<keyword evidence="8 9" id="KW-0456">Lyase</keyword>
<dbReference type="InterPro" id="IPR045186">
    <property type="entry name" value="Indole-3-glycerol_P_synth"/>
</dbReference>
<comment type="similarity">
    <text evidence="3 9">Belongs to the TrpC family.</text>
</comment>
<evidence type="ECO:0000256" key="7">
    <source>
        <dbReference type="ARBA" id="ARBA00023141"/>
    </source>
</evidence>
<dbReference type="InterPro" id="IPR011060">
    <property type="entry name" value="RibuloseP-bd_barrel"/>
</dbReference>
<name>A0A135L4R7_9BACI</name>
<comment type="catalytic activity">
    <reaction evidence="1 9">
        <text>1-(2-carboxyphenylamino)-1-deoxy-D-ribulose 5-phosphate + H(+) = (1S,2R)-1-C-(indol-3-yl)glycerol 3-phosphate + CO2 + H2O</text>
        <dbReference type="Rhea" id="RHEA:23476"/>
        <dbReference type="ChEBI" id="CHEBI:15377"/>
        <dbReference type="ChEBI" id="CHEBI:15378"/>
        <dbReference type="ChEBI" id="CHEBI:16526"/>
        <dbReference type="ChEBI" id="CHEBI:58613"/>
        <dbReference type="ChEBI" id="CHEBI:58866"/>
        <dbReference type="EC" id="4.1.1.48"/>
    </reaction>
</comment>
<evidence type="ECO:0000256" key="2">
    <source>
        <dbReference type="ARBA" id="ARBA00004696"/>
    </source>
</evidence>
<dbReference type="PANTHER" id="PTHR22854:SF2">
    <property type="entry name" value="INDOLE-3-GLYCEROL-PHOSPHATE SYNTHASE"/>
    <property type="match status" value="1"/>
</dbReference>
<accession>A0A135L4R7</accession>
<dbReference type="CDD" id="cd00331">
    <property type="entry name" value="IGPS"/>
    <property type="match status" value="1"/>
</dbReference>
<keyword evidence="7 9" id="KW-0057">Aromatic amino acid biosynthesis</keyword>
<dbReference type="Proteomes" id="UP000070352">
    <property type="component" value="Unassembled WGS sequence"/>
</dbReference>
<dbReference type="InterPro" id="IPR001468">
    <property type="entry name" value="Indole-3-GlycerolPSynthase_CS"/>
</dbReference>
<evidence type="ECO:0000256" key="9">
    <source>
        <dbReference type="HAMAP-Rule" id="MF_00134"/>
    </source>
</evidence>
<evidence type="ECO:0000313" key="12">
    <source>
        <dbReference type="Proteomes" id="UP000070352"/>
    </source>
</evidence>
<keyword evidence="4 9" id="KW-0028">Amino-acid biosynthesis</keyword>
<dbReference type="PANTHER" id="PTHR22854">
    <property type="entry name" value="TRYPTOPHAN BIOSYNTHESIS PROTEIN"/>
    <property type="match status" value="1"/>
</dbReference>
<sequence>MNILDRIVSKKKEIIAESKQRISQSELRSLPYYHASTCSLRKSLIETPRPVGIIAEMKKASPSKGVLMEDYQPTVLFKKYKEAKVEGISILTDQEFFQGSINHLLQIRELTETIPLLRKDFIIDPYQVDEAKGYGASVILLIAAILEPSQYQELYLQAKELGLEVLTEVHDQDDIQKVLKDFTPEMIGINNRDLTTFNTSIQHTHQLLGQLPKETLLISESGIHSHEQVETLSNLGIKGVLVGERIVKAANQVEAIYELVGKR</sequence>
<evidence type="ECO:0000256" key="8">
    <source>
        <dbReference type="ARBA" id="ARBA00023239"/>
    </source>
</evidence>
<keyword evidence="12" id="KW-1185">Reference proteome</keyword>
<dbReference type="EMBL" id="LSKU01000001">
    <property type="protein sequence ID" value="KXG43998.1"/>
    <property type="molecule type" value="Genomic_DNA"/>
</dbReference>
<dbReference type="EC" id="4.1.1.48" evidence="9"/>
<dbReference type="PROSITE" id="PS00614">
    <property type="entry name" value="IGPS"/>
    <property type="match status" value="1"/>
</dbReference>
<keyword evidence="5 9" id="KW-0210">Decarboxylase</keyword>
<dbReference type="GO" id="GO:0000162">
    <property type="term" value="P:L-tryptophan biosynthetic process"/>
    <property type="evidence" value="ECO:0007669"/>
    <property type="project" value="UniProtKB-UniRule"/>
</dbReference>
<evidence type="ECO:0000259" key="10">
    <source>
        <dbReference type="Pfam" id="PF00218"/>
    </source>
</evidence>
<proteinExistence type="inferred from homology"/>
<comment type="pathway">
    <text evidence="2 9">Amino-acid biosynthesis; L-tryptophan biosynthesis; L-tryptophan from chorismate: step 4/5.</text>
</comment>
<dbReference type="Pfam" id="PF00218">
    <property type="entry name" value="IGPS"/>
    <property type="match status" value="1"/>
</dbReference>
<dbReference type="Gene3D" id="3.20.20.70">
    <property type="entry name" value="Aldolase class I"/>
    <property type="match status" value="1"/>
</dbReference>
<evidence type="ECO:0000256" key="5">
    <source>
        <dbReference type="ARBA" id="ARBA00022793"/>
    </source>
</evidence>